<organism evidence="2 3">
    <name type="scientific">Aureispira anguillae</name>
    <dbReference type="NCBI Taxonomy" id="2864201"/>
    <lineage>
        <taxon>Bacteria</taxon>
        <taxon>Pseudomonadati</taxon>
        <taxon>Bacteroidota</taxon>
        <taxon>Saprospiria</taxon>
        <taxon>Saprospirales</taxon>
        <taxon>Saprospiraceae</taxon>
        <taxon>Aureispira</taxon>
    </lineage>
</organism>
<dbReference type="EMBL" id="AP026867">
    <property type="protein sequence ID" value="BDS13760.1"/>
    <property type="molecule type" value="Genomic_DNA"/>
</dbReference>
<dbReference type="RefSeq" id="WP_264789012.1">
    <property type="nucleotide sequence ID" value="NZ_AP026867.1"/>
</dbReference>
<dbReference type="KEGG" id="aup:AsAng_0045220"/>
<gene>
    <name evidence="2" type="ORF">AsAng_0045220</name>
</gene>
<sequence length="165" mass="19477">MENLNKYVSIYKEQLNKGDILIAYNGLIKFVMKLRTDFIKNLSDQYSFAGILHGYMDYTYFYYSNDFLKSKKLKLGLVLNHLEMKFEVWLLGNTIAIQKKYWELLKTTQWNKEKTEMPKYSILEATLVENPDFNNLNALAKQIETKMIQVSDEILGYLKTLSNRS</sequence>
<evidence type="ECO:0000259" key="1">
    <source>
        <dbReference type="Pfam" id="PF22526"/>
    </source>
</evidence>
<proteinExistence type="predicted"/>
<name>A0A915YID6_9BACT</name>
<feature type="domain" description="DUF7000" evidence="1">
    <location>
        <begin position="4"/>
        <end position="157"/>
    </location>
</feature>
<dbReference type="Pfam" id="PF22526">
    <property type="entry name" value="DUF7000"/>
    <property type="match status" value="1"/>
</dbReference>
<evidence type="ECO:0000313" key="2">
    <source>
        <dbReference type="EMBL" id="BDS13760.1"/>
    </source>
</evidence>
<keyword evidence="3" id="KW-1185">Reference proteome</keyword>
<protein>
    <recommendedName>
        <fullName evidence="1">DUF7000 domain-containing protein</fullName>
    </recommendedName>
</protein>
<dbReference type="Proteomes" id="UP001060919">
    <property type="component" value="Chromosome"/>
</dbReference>
<evidence type="ECO:0000313" key="3">
    <source>
        <dbReference type="Proteomes" id="UP001060919"/>
    </source>
</evidence>
<accession>A0A915YID6</accession>
<dbReference type="InterPro" id="IPR054269">
    <property type="entry name" value="DUF7000"/>
</dbReference>
<dbReference type="AlphaFoldDB" id="A0A915YID6"/>
<reference evidence="2" key="1">
    <citation type="submission" date="2022-09" db="EMBL/GenBank/DDBJ databases">
        <title>Aureispira anguillicida sp. nov., isolated from Leptocephalus of Japanese eel Anguilla japonica.</title>
        <authorList>
            <person name="Yuasa K."/>
            <person name="Mekata T."/>
            <person name="Ikunari K."/>
        </authorList>
    </citation>
    <scope>NUCLEOTIDE SEQUENCE</scope>
    <source>
        <strain evidence="2">EL160426</strain>
    </source>
</reference>